<feature type="transmembrane region" description="Helical" evidence="1">
    <location>
        <begin position="70"/>
        <end position="98"/>
    </location>
</feature>
<accession>A0A9R1W083</accession>
<keyword evidence="1" id="KW-1133">Transmembrane helix</keyword>
<keyword evidence="1" id="KW-0812">Transmembrane</keyword>
<comment type="caution">
    <text evidence="2">The sequence shown here is derived from an EMBL/GenBank/DDBJ whole genome shotgun (WGS) entry which is preliminary data.</text>
</comment>
<keyword evidence="1" id="KW-0472">Membrane</keyword>
<dbReference type="GO" id="GO:0005886">
    <property type="term" value="C:plasma membrane"/>
    <property type="evidence" value="ECO:0007669"/>
    <property type="project" value="UniProtKB-SubCell"/>
</dbReference>
<sequence>MLLLMHDSKYCDIFSGIVACLVWNFIAVSSICFQGEGFFILLIQCLLILEVLITRPSFIAILHFKHTTCIFFIFVDLQIWLLAVIYLITGVPGAYILWYRPLYRAMSIVL</sequence>
<dbReference type="AlphaFoldDB" id="A0A9R1W083"/>
<evidence type="ECO:0008006" key="4">
    <source>
        <dbReference type="Google" id="ProtNLM"/>
    </source>
</evidence>
<keyword evidence="3" id="KW-1185">Reference proteome</keyword>
<name>A0A9R1W083_LACSA</name>
<evidence type="ECO:0000313" key="3">
    <source>
        <dbReference type="Proteomes" id="UP000235145"/>
    </source>
</evidence>
<dbReference type="Proteomes" id="UP000235145">
    <property type="component" value="Unassembled WGS sequence"/>
</dbReference>
<organism evidence="2 3">
    <name type="scientific">Lactuca sativa</name>
    <name type="common">Garden lettuce</name>
    <dbReference type="NCBI Taxonomy" id="4236"/>
    <lineage>
        <taxon>Eukaryota</taxon>
        <taxon>Viridiplantae</taxon>
        <taxon>Streptophyta</taxon>
        <taxon>Embryophyta</taxon>
        <taxon>Tracheophyta</taxon>
        <taxon>Spermatophyta</taxon>
        <taxon>Magnoliopsida</taxon>
        <taxon>eudicotyledons</taxon>
        <taxon>Gunneridae</taxon>
        <taxon>Pentapetalae</taxon>
        <taxon>asterids</taxon>
        <taxon>campanulids</taxon>
        <taxon>Asterales</taxon>
        <taxon>Asteraceae</taxon>
        <taxon>Cichorioideae</taxon>
        <taxon>Cichorieae</taxon>
        <taxon>Lactucinae</taxon>
        <taxon>Lactuca</taxon>
    </lineage>
</organism>
<gene>
    <name evidence="2" type="ORF">LSAT_V11C400184680</name>
</gene>
<dbReference type="GO" id="GO:0015031">
    <property type="term" value="P:protein transport"/>
    <property type="evidence" value="ECO:0007669"/>
    <property type="project" value="InterPro"/>
</dbReference>
<feature type="transmembrane region" description="Helical" evidence="1">
    <location>
        <begin position="40"/>
        <end position="64"/>
    </location>
</feature>
<reference evidence="2 3" key="1">
    <citation type="journal article" date="2017" name="Nat. Commun.">
        <title>Genome assembly with in vitro proximity ligation data and whole-genome triplication in lettuce.</title>
        <authorList>
            <person name="Reyes-Chin-Wo S."/>
            <person name="Wang Z."/>
            <person name="Yang X."/>
            <person name="Kozik A."/>
            <person name="Arikit S."/>
            <person name="Song C."/>
            <person name="Xia L."/>
            <person name="Froenicke L."/>
            <person name="Lavelle D.O."/>
            <person name="Truco M.J."/>
            <person name="Xia R."/>
            <person name="Zhu S."/>
            <person name="Xu C."/>
            <person name="Xu H."/>
            <person name="Xu X."/>
            <person name="Cox K."/>
            <person name="Korf I."/>
            <person name="Meyers B.C."/>
            <person name="Michelmore R.W."/>
        </authorList>
    </citation>
    <scope>NUCLEOTIDE SEQUENCE [LARGE SCALE GENOMIC DNA]</scope>
    <source>
        <strain evidence="3">cv. Salinas</strain>
        <tissue evidence="2">Seedlings</tissue>
    </source>
</reference>
<feature type="transmembrane region" description="Helical" evidence="1">
    <location>
        <begin position="13"/>
        <end position="33"/>
    </location>
</feature>
<dbReference type="GO" id="GO:0030658">
    <property type="term" value="C:transport vesicle membrane"/>
    <property type="evidence" value="ECO:0007669"/>
    <property type="project" value="UniProtKB-SubCell"/>
</dbReference>
<evidence type="ECO:0000313" key="2">
    <source>
        <dbReference type="EMBL" id="KAJ0214799.1"/>
    </source>
</evidence>
<dbReference type="EMBL" id="NBSK02000004">
    <property type="protein sequence ID" value="KAJ0214799.1"/>
    <property type="molecule type" value="Genomic_DNA"/>
</dbReference>
<proteinExistence type="predicted"/>
<protein>
    <recommendedName>
        <fullName evidence="4">Secretory carrier membrane protein</fullName>
    </recommendedName>
</protein>
<evidence type="ECO:0000256" key="1">
    <source>
        <dbReference type="SAM" id="Phobius"/>
    </source>
</evidence>